<dbReference type="Pfam" id="PF00571">
    <property type="entry name" value="CBS"/>
    <property type="match status" value="2"/>
</dbReference>
<gene>
    <name evidence="14" type="ORF">F8O04_06880</name>
</gene>
<organism evidence="14 15">
    <name type="scientific">Pseudoclavibacter endophyticus</name>
    <dbReference type="NCBI Taxonomy" id="1778590"/>
    <lineage>
        <taxon>Bacteria</taxon>
        <taxon>Bacillati</taxon>
        <taxon>Actinomycetota</taxon>
        <taxon>Actinomycetes</taxon>
        <taxon>Micrococcales</taxon>
        <taxon>Microbacteriaceae</taxon>
        <taxon>Pseudoclavibacter</taxon>
    </lineage>
</organism>
<evidence type="ECO:0000256" key="10">
    <source>
        <dbReference type="PROSITE-ProRule" id="PRU01193"/>
    </source>
</evidence>
<evidence type="ECO:0000313" key="14">
    <source>
        <dbReference type="EMBL" id="KAB1649942.1"/>
    </source>
</evidence>
<comment type="caution">
    <text evidence="14">The sequence shown here is derived from an EMBL/GenBank/DDBJ whole genome shotgun (WGS) entry which is preliminary data.</text>
</comment>
<keyword evidence="3" id="KW-1003">Cell membrane</keyword>
<dbReference type="PANTHER" id="PTHR22777:SF32">
    <property type="entry name" value="UPF0053 INNER MEMBRANE PROTEIN YFJD"/>
    <property type="match status" value="1"/>
</dbReference>
<evidence type="ECO:0000256" key="4">
    <source>
        <dbReference type="ARBA" id="ARBA00022692"/>
    </source>
</evidence>
<dbReference type="Pfam" id="PF03471">
    <property type="entry name" value="CorC_HlyC"/>
    <property type="match status" value="1"/>
</dbReference>
<sequence length="452" mass="49052">MTIVLLVAAVVAMVAISGLLAASETAIGTLSRADVEELADESPRIEGQLRKIAAAPEAHVGALTFTRVVLESMAAVLVTLIFVDVFEQPWQAFLVAVLVMMIVSFLLTGASPRSVGRTRPAAILRMSARLARVLRVVMGPFAQLLVSVGDRVTPDRSSRAGSLRSEEHLLSMVDEAAELEVLEDEDRERIRSAFAFGDRIVREVMVARTDMTTADADLTTAQAVAMFLEAGISRAPVIGRDGDDVRGVLYFKDLVAAYLDDTKPPTTVEHLARPADFVPESLPADELLARMQRTSTHFAMVVDEYGGIAGLVTLEDLIEELVGEITDEYDHEDDVESTGPGEYRVPSQLTTEELGDLFALEIHDDDVDTVGGLIGKALGKVPERGDVAFVEGLRLEAERVGRRGRVTTVVVRRARDHESQPGDDGDEVGRDEIEAVLRRNARDDGSQPERGT</sequence>
<evidence type="ECO:0000256" key="1">
    <source>
        <dbReference type="ARBA" id="ARBA00004651"/>
    </source>
</evidence>
<accession>A0A6H9WG99</accession>
<dbReference type="InterPro" id="IPR036318">
    <property type="entry name" value="FAD-bd_PCMH-like_sf"/>
</dbReference>
<dbReference type="AlphaFoldDB" id="A0A6H9WG99"/>
<dbReference type="SMART" id="SM01091">
    <property type="entry name" value="CorC_HlyC"/>
    <property type="match status" value="1"/>
</dbReference>
<feature type="transmembrane region" description="Helical" evidence="11">
    <location>
        <begin position="90"/>
        <end position="109"/>
    </location>
</feature>
<keyword evidence="5" id="KW-0677">Repeat</keyword>
<evidence type="ECO:0000256" key="3">
    <source>
        <dbReference type="ARBA" id="ARBA00022475"/>
    </source>
</evidence>
<evidence type="ECO:0000256" key="6">
    <source>
        <dbReference type="ARBA" id="ARBA00022989"/>
    </source>
</evidence>
<comment type="subcellular location">
    <subcellularLocation>
        <location evidence="1">Cell membrane</location>
        <topology evidence="1">Multi-pass membrane protein</topology>
    </subcellularLocation>
</comment>
<dbReference type="SUPFAM" id="SSF54631">
    <property type="entry name" value="CBS-domain pair"/>
    <property type="match status" value="1"/>
</dbReference>
<dbReference type="FunFam" id="3.10.580.10:FF:000002">
    <property type="entry name" value="Magnesium/cobalt efflux protein CorC"/>
    <property type="match status" value="1"/>
</dbReference>
<evidence type="ECO:0000256" key="8">
    <source>
        <dbReference type="ARBA" id="ARBA00023136"/>
    </source>
</evidence>
<dbReference type="Proteomes" id="UP000431744">
    <property type="component" value="Unassembled WGS sequence"/>
</dbReference>
<protein>
    <submittedName>
        <fullName evidence="14">HlyC/CorC family transporter</fullName>
    </submittedName>
</protein>
<keyword evidence="6 10" id="KW-1133">Transmembrane helix</keyword>
<feature type="domain" description="CBS" evidence="12">
    <location>
        <begin position="205"/>
        <end position="266"/>
    </location>
</feature>
<evidence type="ECO:0000259" key="12">
    <source>
        <dbReference type="PROSITE" id="PS51371"/>
    </source>
</evidence>
<feature type="domain" description="CNNM transmembrane" evidence="13">
    <location>
        <begin position="1"/>
        <end position="186"/>
    </location>
</feature>
<dbReference type="PROSITE" id="PS51846">
    <property type="entry name" value="CNNM"/>
    <property type="match status" value="1"/>
</dbReference>
<dbReference type="PANTHER" id="PTHR22777">
    <property type="entry name" value="HEMOLYSIN-RELATED"/>
    <property type="match status" value="1"/>
</dbReference>
<keyword evidence="4 10" id="KW-0812">Transmembrane</keyword>
<dbReference type="EMBL" id="WBJY01000001">
    <property type="protein sequence ID" value="KAB1649942.1"/>
    <property type="molecule type" value="Genomic_DNA"/>
</dbReference>
<evidence type="ECO:0000256" key="2">
    <source>
        <dbReference type="ARBA" id="ARBA00006337"/>
    </source>
</evidence>
<dbReference type="OrthoDB" id="110231at2"/>
<evidence type="ECO:0000256" key="5">
    <source>
        <dbReference type="ARBA" id="ARBA00022737"/>
    </source>
</evidence>
<dbReference type="CDD" id="cd04590">
    <property type="entry name" value="CBS_pair_CorC_HlyC_assoc"/>
    <property type="match status" value="1"/>
</dbReference>
<dbReference type="GO" id="GO:0050660">
    <property type="term" value="F:flavin adenine dinucleotide binding"/>
    <property type="evidence" value="ECO:0007669"/>
    <property type="project" value="InterPro"/>
</dbReference>
<reference evidence="14 15" key="1">
    <citation type="submission" date="2019-09" db="EMBL/GenBank/DDBJ databases">
        <title>Phylogeny of genus Pseudoclavibacter and closely related genus.</title>
        <authorList>
            <person name="Li Y."/>
        </authorList>
    </citation>
    <scope>NUCLEOTIDE SEQUENCE [LARGE SCALE GENOMIC DNA]</scope>
    <source>
        <strain evidence="14 15">EGI 60007</strain>
    </source>
</reference>
<keyword evidence="15" id="KW-1185">Reference proteome</keyword>
<dbReference type="Gene3D" id="3.10.580.10">
    <property type="entry name" value="CBS-domain"/>
    <property type="match status" value="1"/>
</dbReference>
<evidence type="ECO:0000256" key="11">
    <source>
        <dbReference type="SAM" id="Phobius"/>
    </source>
</evidence>
<evidence type="ECO:0000256" key="9">
    <source>
        <dbReference type="PROSITE-ProRule" id="PRU00703"/>
    </source>
</evidence>
<dbReference type="InterPro" id="IPR044751">
    <property type="entry name" value="Ion_transp-like_CBS"/>
</dbReference>
<comment type="similarity">
    <text evidence="2">Belongs to the UPF0053 family.</text>
</comment>
<evidence type="ECO:0000256" key="7">
    <source>
        <dbReference type="ARBA" id="ARBA00023122"/>
    </source>
</evidence>
<dbReference type="SUPFAM" id="SSF56176">
    <property type="entry name" value="FAD-binding/transporter-associated domain-like"/>
    <property type="match status" value="1"/>
</dbReference>
<dbReference type="Gene3D" id="3.30.465.10">
    <property type="match status" value="1"/>
</dbReference>
<feature type="domain" description="CBS" evidence="12">
    <location>
        <begin position="271"/>
        <end position="328"/>
    </location>
</feature>
<dbReference type="SMART" id="SM00116">
    <property type="entry name" value="CBS"/>
    <property type="match status" value="2"/>
</dbReference>
<dbReference type="InterPro" id="IPR000644">
    <property type="entry name" value="CBS_dom"/>
</dbReference>
<name>A0A6H9WG99_9MICO</name>
<dbReference type="GO" id="GO:0005886">
    <property type="term" value="C:plasma membrane"/>
    <property type="evidence" value="ECO:0007669"/>
    <property type="project" value="UniProtKB-SubCell"/>
</dbReference>
<dbReference type="InterPro" id="IPR005170">
    <property type="entry name" value="Transptr-assoc_dom"/>
</dbReference>
<keyword evidence="7 9" id="KW-0129">CBS domain</keyword>
<keyword evidence="8 10" id="KW-0472">Membrane</keyword>
<dbReference type="InterPro" id="IPR046342">
    <property type="entry name" value="CBS_dom_sf"/>
</dbReference>
<evidence type="ECO:0000313" key="15">
    <source>
        <dbReference type="Proteomes" id="UP000431744"/>
    </source>
</evidence>
<dbReference type="RefSeq" id="WP_158028526.1">
    <property type="nucleotide sequence ID" value="NZ_BMHG01000001.1"/>
</dbReference>
<proteinExistence type="inferred from homology"/>
<evidence type="ECO:0000259" key="13">
    <source>
        <dbReference type="PROSITE" id="PS51846"/>
    </source>
</evidence>
<dbReference type="PROSITE" id="PS51371">
    <property type="entry name" value="CBS"/>
    <property type="match status" value="2"/>
</dbReference>
<dbReference type="Pfam" id="PF01595">
    <property type="entry name" value="CNNM"/>
    <property type="match status" value="1"/>
</dbReference>
<dbReference type="InterPro" id="IPR016169">
    <property type="entry name" value="FAD-bd_PCMH_sub2"/>
</dbReference>
<dbReference type="InterPro" id="IPR002550">
    <property type="entry name" value="CNNM"/>
</dbReference>